<feature type="domain" description="Reverse transcriptase" evidence="1">
    <location>
        <begin position="1"/>
        <end position="99"/>
    </location>
</feature>
<evidence type="ECO:0000313" key="2">
    <source>
        <dbReference type="EMBL" id="CDW24386.1"/>
    </source>
</evidence>
<sequence length="99" mass="11260">MYRLNRLPFGYICSPYMASYCLQTTAKRWIKKYPKAVDIMLTKTYMDDILNGADAEKETIKLIKEDLIVLESGGFQGHKITANSQAILNSMDKDKTDSS</sequence>
<dbReference type="InterPro" id="IPR043128">
    <property type="entry name" value="Rev_trsase/Diguanyl_cyclase"/>
</dbReference>
<dbReference type="InterPro" id="IPR043502">
    <property type="entry name" value="DNA/RNA_pol_sf"/>
</dbReference>
<accession>A0A0K2TG12</accession>
<dbReference type="AlphaFoldDB" id="A0A0K2TG12"/>
<name>A0A0K2TG12_LEPSM</name>
<dbReference type="EMBL" id="HACA01007025">
    <property type="protein sequence ID" value="CDW24386.1"/>
    <property type="molecule type" value="Transcribed_RNA"/>
</dbReference>
<dbReference type="PANTHER" id="PTHR47331">
    <property type="entry name" value="PHD-TYPE DOMAIN-CONTAINING PROTEIN"/>
    <property type="match status" value="1"/>
</dbReference>
<feature type="non-terminal residue" evidence="2">
    <location>
        <position position="99"/>
    </location>
</feature>
<dbReference type="GO" id="GO:0071897">
    <property type="term" value="P:DNA biosynthetic process"/>
    <property type="evidence" value="ECO:0007669"/>
    <property type="project" value="UniProtKB-ARBA"/>
</dbReference>
<dbReference type="PROSITE" id="PS50878">
    <property type="entry name" value="RT_POL"/>
    <property type="match status" value="1"/>
</dbReference>
<dbReference type="SUPFAM" id="SSF56672">
    <property type="entry name" value="DNA/RNA polymerases"/>
    <property type="match status" value="1"/>
</dbReference>
<dbReference type="InterPro" id="IPR000477">
    <property type="entry name" value="RT_dom"/>
</dbReference>
<protein>
    <recommendedName>
        <fullName evidence="1">Reverse transcriptase domain-containing protein</fullName>
    </recommendedName>
</protein>
<organism evidence="2">
    <name type="scientific">Lepeophtheirus salmonis</name>
    <name type="common">Salmon louse</name>
    <name type="synonym">Caligus salmonis</name>
    <dbReference type="NCBI Taxonomy" id="72036"/>
    <lineage>
        <taxon>Eukaryota</taxon>
        <taxon>Metazoa</taxon>
        <taxon>Ecdysozoa</taxon>
        <taxon>Arthropoda</taxon>
        <taxon>Crustacea</taxon>
        <taxon>Multicrustacea</taxon>
        <taxon>Hexanauplia</taxon>
        <taxon>Copepoda</taxon>
        <taxon>Siphonostomatoida</taxon>
        <taxon>Caligidae</taxon>
        <taxon>Lepeophtheirus</taxon>
    </lineage>
</organism>
<reference evidence="2" key="1">
    <citation type="submission" date="2014-05" db="EMBL/GenBank/DDBJ databases">
        <authorList>
            <person name="Chronopoulou M."/>
        </authorList>
    </citation>
    <scope>NUCLEOTIDE SEQUENCE</scope>
    <source>
        <tissue evidence="2">Whole organism</tissue>
    </source>
</reference>
<proteinExistence type="predicted"/>
<evidence type="ECO:0000259" key="1">
    <source>
        <dbReference type="PROSITE" id="PS50878"/>
    </source>
</evidence>
<dbReference type="Gene3D" id="3.30.70.270">
    <property type="match status" value="1"/>
</dbReference>